<evidence type="ECO:0000313" key="1">
    <source>
        <dbReference type="EMBL" id="MBV7276853.1"/>
    </source>
</evidence>
<dbReference type="EMBL" id="JAEEGC010000217">
    <property type="protein sequence ID" value="MBV7276853.1"/>
    <property type="molecule type" value="Genomic_DNA"/>
</dbReference>
<protein>
    <submittedName>
        <fullName evidence="1">DUF2284 domain-containing protein</fullName>
    </submittedName>
</protein>
<proteinExistence type="predicted"/>
<gene>
    <name evidence="1" type="ORF">I6U48_28700</name>
</gene>
<evidence type="ECO:0000313" key="2">
    <source>
        <dbReference type="Proteomes" id="UP000694308"/>
    </source>
</evidence>
<dbReference type="Proteomes" id="UP000694308">
    <property type="component" value="Unassembled WGS sequence"/>
</dbReference>
<name>A0A949U5I3_9CLOT</name>
<dbReference type="PIRSF" id="PIRSF018748">
    <property type="entry name" value="UCP018748"/>
    <property type="match status" value="1"/>
</dbReference>
<sequence>MDKEKLEEFFNQYGFTDFKWVNTNDIIVAQWVRFRCVFGCPSYGKRCTCPPNVPNIEECKKMISEYKDIVVFHLEKQLEKPEDIKAWSRDTILKLLNLEKEIFLSGYYKTFLISFDSCKICESCIGNRIECRNPKMVRPGADAFGIDVYSTVRNIGYPIHVLKEYGEAMNRYAFLLIE</sequence>
<accession>A0A949U5I3</accession>
<organism evidence="1 2">
    <name type="scientific">Clostridium thailandense</name>
    <dbReference type="NCBI Taxonomy" id="2794346"/>
    <lineage>
        <taxon>Bacteria</taxon>
        <taxon>Bacillati</taxon>
        <taxon>Bacillota</taxon>
        <taxon>Clostridia</taxon>
        <taxon>Eubacteriales</taxon>
        <taxon>Clostridiaceae</taxon>
        <taxon>Clostridium</taxon>
    </lineage>
</organism>
<reference evidence="1" key="1">
    <citation type="submission" date="2020-12" db="EMBL/GenBank/DDBJ databases">
        <title>Clostridium thailandense sp. nov., a novel acetogenic bacterium isolated from peat land soil in Thailand.</title>
        <authorList>
            <person name="Chaikitkaew S."/>
            <person name="Birkeland N.K."/>
        </authorList>
    </citation>
    <scope>NUCLEOTIDE SEQUENCE</scope>
    <source>
        <strain evidence="1">PL3</strain>
    </source>
</reference>
<keyword evidence="2" id="KW-1185">Reference proteome</keyword>
<dbReference type="AlphaFoldDB" id="A0A949U5I3"/>
<dbReference type="Pfam" id="PF10050">
    <property type="entry name" value="DUF2284"/>
    <property type="match status" value="1"/>
</dbReference>
<comment type="caution">
    <text evidence="1">The sequence shown here is derived from an EMBL/GenBank/DDBJ whole genome shotgun (WGS) entry which is preliminary data.</text>
</comment>
<dbReference type="InterPro" id="IPR019271">
    <property type="entry name" value="DUF2284_metal-binding"/>
</dbReference>